<feature type="compositionally biased region" description="Low complexity" evidence="1">
    <location>
        <begin position="1"/>
        <end position="27"/>
    </location>
</feature>
<dbReference type="RefSeq" id="WP_378041972.1">
    <property type="nucleotide sequence ID" value="NZ_JBHLWH010000032.1"/>
</dbReference>
<evidence type="ECO:0000313" key="2">
    <source>
        <dbReference type="EMBL" id="MFC0249147.1"/>
    </source>
</evidence>
<feature type="region of interest" description="Disordered" evidence="1">
    <location>
        <begin position="1"/>
        <end position="32"/>
    </location>
</feature>
<name>A0ABV6F6J8_9MICC</name>
<dbReference type="EMBL" id="JBHLWH010000032">
    <property type="protein sequence ID" value="MFC0249147.1"/>
    <property type="molecule type" value="Genomic_DNA"/>
</dbReference>
<keyword evidence="3" id="KW-1185">Reference proteome</keyword>
<accession>A0ABV6F6J8</accession>
<protein>
    <submittedName>
        <fullName evidence="2">Uncharacterized protein</fullName>
    </submittedName>
</protein>
<sequence>MTESSESPESPEASETPSPTEWTPATTGDPAADQILSGLIGADELSPDEEIAAYREALDALAQLLEEQPRLPGLS</sequence>
<comment type="caution">
    <text evidence="2">The sequence shown here is derived from an EMBL/GenBank/DDBJ whole genome shotgun (WGS) entry which is preliminary data.</text>
</comment>
<evidence type="ECO:0000256" key="1">
    <source>
        <dbReference type="SAM" id="MobiDB-lite"/>
    </source>
</evidence>
<dbReference type="Proteomes" id="UP001589766">
    <property type="component" value="Unassembled WGS sequence"/>
</dbReference>
<evidence type="ECO:0000313" key="3">
    <source>
        <dbReference type="Proteomes" id="UP001589766"/>
    </source>
</evidence>
<proteinExistence type="predicted"/>
<organism evidence="2 3">
    <name type="scientific">Citricoccus parietis</name>
    <dbReference type="NCBI Taxonomy" id="592307"/>
    <lineage>
        <taxon>Bacteria</taxon>
        <taxon>Bacillati</taxon>
        <taxon>Actinomycetota</taxon>
        <taxon>Actinomycetes</taxon>
        <taxon>Micrococcales</taxon>
        <taxon>Micrococcaceae</taxon>
        <taxon>Citricoccus</taxon>
    </lineage>
</organism>
<reference evidence="2 3" key="1">
    <citation type="submission" date="2024-09" db="EMBL/GenBank/DDBJ databases">
        <authorList>
            <person name="Sun Q."/>
            <person name="Mori K."/>
        </authorList>
    </citation>
    <scope>NUCLEOTIDE SEQUENCE [LARGE SCALE GENOMIC DNA]</scope>
    <source>
        <strain evidence="2 3">CCM 7609</strain>
    </source>
</reference>
<gene>
    <name evidence="2" type="ORF">ACFFIO_11640</name>
</gene>